<dbReference type="PRINTS" id="PR00320">
    <property type="entry name" value="GPROTEINBRPT"/>
</dbReference>
<keyword evidence="6" id="KW-1185">Reference proteome</keyword>
<reference evidence="6" key="2">
    <citation type="submission" date="2015-01" db="EMBL/GenBank/DDBJ databases">
        <title>Evolutionary Origins and Diversification of the Mycorrhizal Mutualists.</title>
        <authorList>
            <consortium name="DOE Joint Genome Institute"/>
            <consortium name="Mycorrhizal Genomics Consortium"/>
            <person name="Kohler A."/>
            <person name="Kuo A."/>
            <person name="Nagy L.G."/>
            <person name="Floudas D."/>
            <person name="Copeland A."/>
            <person name="Barry K.W."/>
            <person name="Cichocki N."/>
            <person name="Veneault-Fourrey C."/>
            <person name="LaButti K."/>
            <person name="Lindquist E.A."/>
            <person name="Lipzen A."/>
            <person name="Lundell T."/>
            <person name="Morin E."/>
            <person name="Murat C."/>
            <person name="Riley R."/>
            <person name="Ohm R."/>
            <person name="Sun H."/>
            <person name="Tunlid A."/>
            <person name="Henrissat B."/>
            <person name="Grigoriev I.V."/>
            <person name="Hibbett D.S."/>
            <person name="Martin F."/>
        </authorList>
    </citation>
    <scope>NUCLEOTIDE SEQUENCE [LARGE SCALE GENOMIC DNA]</scope>
    <source>
        <strain evidence="6">Foug A</strain>
    </source>
</reference>
<feature type="repeat" description="WD" evidence="3">
    <location>
        <begin position="793"/>
        <end position="834"/>
    </location>
</feature>
<dbReference type="SUPFAM" id="SSF50978">
    <property type="entry name" value="WD40 repeat-like"/>
    <property type="match status" value="1"/>
</dbReference>
<evidence type="ECO:0000259" key="4">
    <source>
        <dbReference type="Pfam" id="PF24883"/>
    </source>
</evidence>
<dbReference type="InterPro" id="IPR027417">
    <property type="entry name" value="P-loop_NTPase"/>
</dbReference>
<dbReference type="SMART" id="SM00320">
    <property type="entry name" value="WD40"/>
    <property type="match status" value="16"/>
</dbReference>
<feature type="repeat" description="WD" evidence="3">
    <location>
        <begin position="975"/>
        <end position="1016"/>
    </location>
</feature>
<dbReference type="SUPFAM" id="SSF50998">
    <property type="entry name" value="Quinoprotein alcohol dehydrogenase-like"/>
    <property type="match status" value="1"/>
</dbReference>
<dbReference type="InterPro" id="IPR011047">
    <property type="entry name" value="Quinoprotein_ADH-like_sf"/>
</dbReference>
<feature type="repeat" description="WD" evidence="3">
    <location>
        <begin position="1018"/>
        <end position="1059"/>
    </location>
</feature>
<feature type="repeat" description="WD" evidence="3">
    <location>
        <begin position="1276"/>
        <end position="1317"/>
    </location>
</feature>
<dbReference type="Proteomes" id="UP000053989">
    <property type="component" value="Unassembled WGS sequence"/>
</dbReference>
<organism evidence="5 6">
    <name type="scientific">Scleroderma citrinum Foug A</name>
    <dbReference type="NCBI Taxonomy" id="1036808"/>
    <lineage>
        <taxon>Eukaryota</taxon>
        <taxon>Fungi</taxon>
        <taxon>Dikarya</taxon>
        <taxon>Basidiomycota</taxon>
        <taxon>Agaricomycotina</taxon>
        <taxon>Agaricomycetes</taxon>
        <taxon>Agaricomycetidae</taxon>
        <taxon>Boletales</taxon>
        <taxon>Sclerodermatineae</taxon>
        <taxon>Sclerodermataceae</taxon>
        <taxon>Scleroderma</taxon>
    </lineage>
</organism>
<dbReference type="PROSITE" id="PS50082">
    <property type="entry name" value="WD_REPEATS_2"/>
    <property type="match status" value="16"/>
</dbReference>
<dbReference type="InterPro" id="IPR020472">
    <property type="entry name" value="WD40_PAC1"/>
</dbReference>
<evidence type="ECO:0000313" key="6">
    <source>
        <dbReference type="Proteomes" id="UP000053989"/>
    </source>
</evidence>
<feature type="repeat" description="WD" evidence="3">
    <location>
        <begin position="1233"/>
        <end position="1274"/>
    </location>
</feature>
<evidence type="ECO:0000256" key="3">
    <source>
        <dbReference type="PROSITE-ProRule" id="PRU00221"/>
    </source>
</evidence>
<dbReference type="InterPro" id="IPR001680">
    <property type="entry name" value="WD40_rpt"/>
</dbReference>
<feature type="repeat" description="WD" evidence="3">
    <location>
        <begin position="1147"/>
        <end position="1188"/>
    </location>
</feature>
<dbReference type="InParanoid" id="A0A0C3DDZ9"/>
<keyword evidence="1 3" id="KW-0853">WD repeat</keyword>
<dbReference type="PANTHER" id="PTHR19879">
    <property type="entry name" value="TRANSCRIPTION INITIATION FACTOR TFIID"/>
    <property type="match status" value="1"/>
</dbReference>
<dbReference type="HOGENOM" id="CLU_000288_6_3_1"/>
<reference evidence="5 6" key="1">
    <citation type="submission" date="2014-04" db="EMBL/GenBank/DDBJ databases">
        <authorList>
            <consortium name="DOE Joint Genome Institute"/>
            <person name="Kuo A."/>
            <person name="Kohler A."/>
            <person name="Nagy L.G."/>
            <person name="Floudas D."/>
            <person name="Copeland A."/>
            <person name="Barry K.W."/>
            <person name="Cichocki N."/>
            <person name="Veneault-Fourrey C."/>
            <person name="LaButti K."/>
            <person name="Lindquist E.A."/>
            <person name="Lipzen A."/>
            <person name="Lundell T."/>
            <person name="Morin E."/>
            <person name="Murat C."/>
            <person name="Sun H."/>
            <person name="Tunlid A."/>
            <person name="Henrissat B."/>
            <person name="Grigoriev I.V."/>
            <person name="Hibbett D.S."/>
            <person name="Martin F."/>
            <person name="Nordberg H.P."/>
            <person name="Cantor M.N."/>
            <person name="Hua S.X."/>
        </authorList>
    </citation>
    <scope>NUCLEOTIDE SEQUENCE [LARGE SCALE GENOMIC DNA]</scope>
    <source>
        <strain evidence="5 6">Foug A</strain>
    </source>
</reference>
<name>A0A0C3DDZ9_9AGAM</name>
<feature type="repeat" description="WD" evidence="3">
    <location>
        <begin position="1362"/>
        <end position="1394"/>
    </location>
</feature>
<dbReference type="Pfam" id="PF24883">
    <property type="entry name" value="NPHP3_N"/>
    <property type="match status" value="1"/>
</dbReference>
<dbReference type="InterPro" id="IPR019775">
    <property type="entry name" value="WD40_repeat_CS"/>
</dbReference>
<dbReference type="Pfam" id="PF00400">
    <property type="entry name" value="WD40"/>
    <property type="match status" value="16"/>
</dbReference>
<evidence type="ECO:0000313" key="5">
    <source>
        <dbReference type="EMBL" id="KIM58945.1"/>
    </source>
</evidence>
<feature type="repeat" description="WD" evidence="3">
    <location>
        <begin position="879"/>
        <end position="920"/>
    </location>
</feature>
<feature type="repeat" description="WD" evidence="3">
    <location>
        <begin position="1061"/>
        <end position="1093"/>
    </location>
</feature>
<feature type="repeat" description="WD" evidence="3">
    <location>
        <begin position="1190"/>
        <end position="1231"/>
    </location>
</feature>
<dbReference type="PROSITE" id="PS00678">
    <property type="entry name" value="WD_REPEATS_1"/>
    <property type="match status" value="2"/>
</dbReference>
<evidence type="ECO:0000256" key="2">
    <source>
        <dbReference type="ARBA" id="ARBA00022737"/>
    </source>
</evidence>
<protein>
    <recommendedName>
        <fullName evidence="4">Nephrocystin 3-like N-terminal domain-containing protein</fullName>
    </recommendedName>
</protein>
<gene>
    <name evidence="5" type="ORF">SCLCIDRAFT_27653</name>
</gene>
<dbReference type="InterPro" id="IPR036322">
    <property type="entry name" value="WD40_repeat_dom_sf"/>
</dbReference>
<feature type="repeat" description="WD" evidence="3">
    <location>
        <begin position="1319"/>
        <end position="1360"/>
    </location>
</feature>
<feature type="domain" description="Nephrocystin 3-like N-terminal" evidence="4">
    <location>
        <begin position="155"/>
        <end position="317"/>
    </location>
</feature>
<dbReference type="OrthoDB" id="163438at2759"/>
<keyword evidence="2" id="KW-0677">Repeat</keyword>
<feature type="repeat" description="WD" evidence="3">
    <location>
        <begin position="750"/>
        <end position="791"/>
    </location>
</feature>
<dbReference type="STRING" id="1036808.A0A0C3DDZ9"/>
<feature type="repeat" description="WD" evidence="3">
    <location>
        <begin position="1104"/>
        <end position="1145"/>
    </location>
</feature>
<dbReference type="Gene3D" id="3.40.50.300">
    <property type="entry name" value="P-loop containing nucleotide triphosphate hydrolases"/>
    <property type="match status" value="1"/>
</dbReference>
<dbReference type="InterPro" id="IPR015943">
    <property type="entry name" value="WD40/YVTN_repeat-like_dom_sf"/>
</dbReference>
<feature type="repeat" description="WD" evidence="3">
    <location>
        <begin position="836"/>
        <end position="877"/>
    </location>
</feature>
<accession>A0A0C3DDZ9</accession>
<dbReference type="PANTHER" id="PTHR19879:SF9">
    <property type="entry name" value="TRANSCRIPTION INITIATION FACTOR TFIID SUBUNIT 5"/>
    <property type="match status" value="1"/>
</dbReference>
<dbReference type="PROSITE" id="PS50294">
    <property type="entry name" value="WD_REPEATS_REGION"/>
    <property type="match status" value="16"/>
</dbReference>
<feature type="repeat" description="WD" evidence="3">
    <location>
        <begin position="707"/>
        <end position="748"/>
    </location>
</feature>
<proteinExistence type="predicted"/>
<dbReference type="SUPFAM" id="SSF52540">
    <property type="entry name" value="P-loop containing nucleoside triphosphate hydrolases"/>
    <property type="match status" value="1"/>
</dbReference>
<sequence>MALGVLTSAAQLIINQVTLDNSALSLLSKIKSVYEFFLAGDTLFSLTTMKDTLARFAQVISNCVQFIKNYSKTRRFWKQLGKNVISETQTAVTDYINALDELMQQYRDHTFSDTHVNIYHILEDLNLDGVMYAVNVGPDVMKRCRDSTRMEILQEIVDWIHDTTVNSPQIFWLHGQAGKGKSAIAHTIALWSKNVGELQSYFCFAHDRQSEHREEKIFTTIACDLADQDLMFQRALSRAFSNNCSLMATPDIIQQWEKLLLVPLSQVASEMAGCIVVVIDALDESRLESLWSHILSVLGSPQATKLPSNFRLLMTSRPLCDIQDGLQSAHHVKVVSLDDMPVAFTERDICLFVSIKIGDLEDIGENEVNQIAQKANRLFEWARLACEFIALNTTGEMVKEHFNSCIGCASGKGRALLDNMYRAILESVVSMRPTALMHFHSIMREVLYTLEPLPMGGLDVMRQHFSHKHRYFHVAIVLHFMGPLLSGVTDHTKPVRPLHASFYDFLTDHSRSEDYFVSKSDIQGDLAVASLCILDGGLCFNICELDSSYLLNSEIPDLAERVKVRILHHLSYSCCFWAKHLQATKFDHVIAGHVRNLLGSEKILFWFEAMSLLGILGNAALALSYVVSWLQGKKGYEDTRAWARDGMKFIHNFSSALSASTPHLYMSALPFTPKISVFYRTLKSKFPCITRIAEGHSEDWPAAQVLFQGHTDWVISVAFSPDGTRIVSGSSDNTVRIWDADRGVQIGSPCQGHTDRVTSVAFLPDGTRIVSGSYDNTVRVWDADRGVQMGSSLQGHTDRVTSVAFSPDGTRIVSGSSDKTVRVWNIDRGVQIDSPLQGHSNSVTSVAFSSDGKRIVSGSYDKTVRIWDANRGVQIGSPLQGHTDLITSVAFSPNDSKIVSGAHDKTVRVWDADRGVQIGSPLQGHTGWVSSVTFSPDGTRIASGSSDGTILVFSSSDNTVRIWDATMGVQIGNPLQGHIDWVTSVTFSPDCSRIVSGSHDRTVRVWDADRGVQIGSLLQGHIDFVRSVTFSFDGTRIVSGSDDKIVRIWDADRGVQIGSPLQGHTDLVTSVAFSSGGTRIVSGSHDKTVRIWDADRCAQIGGPLQGYTDLITSVAFSPKGAQIVSGSHDNTVRVWDATRGVQIGSPLQGHTDWVTSVAFSPDGTRIVSGSYDNTVRVWDADRGVQIGSPLQGHTNLITSVAFSPDGIRIVSGSNDNTVRVWNADRGVQIGSPLEGHTDFVTSVAVSSDGTRIVSGSDDITVRVWNVDRSGQMDSPLQDHNTLVTLAALSPDGTKVMSGSYDNSIRVWNADRVMQTSSPLHGHTHSITSVAFSSDGTRIVSGSLDKTVRIWDTNMGVQIGSPLQDYTNLVTSVAISPDDASIVSGTHEKTLRVWDDGREVKIIKDIEANTLVRSHEGYKSLINGEPSSLFSYIIISTHIYAI</sequence>
<dbReference type="InterPro" id="IPR056884">
    <property type="entry name" value="NPHP3-like_N"/>
</dbReference>
<dbReference type="EMBL" id="KN822079">
    <property type="protein sequence ID" value="KIM58945.1"/>
    <property type="molecule type" value="Genomic_DNA"/>
</dbReference>
<dbReference type="Gene3D" id="2.130.10.10">
    <property type="entry name" value="YVTN repeat-like/Quinoprotein amine dehydrogenase"/>
    <property type="match status" value="8"/>
</dbReference>
<evidence type="ECO:0000256" key="1">
    <source>
        <dbReference type="ARBA" id="ARBA00022574"/>
    </source>
</evidence>
<dbReference type="CDD" id="cd00200">
    <property type="entry name" value="WD40"/>
    <property type="match status" value="2"/>
</dbReference>
<feature type="repeat" description="WD" evidence="3">
    <location>
        <begin position="922"/>
        <end position="954"/>
    </location>
</feature>